<dbReference type="EMBL" id="AP021876">
    <property type="protein sequence ID" value="BBO83196.1"/>
    <property type="molecule type" value="Genomic_DNA"/>
</dbReference>
<name>A0A5K7ZSK5_9BACT</name>
<reference evidence="1 2" key="1">
    <citation type="submission" date="2019-11" db="EMBL/GenBank/DDBJ databases">
        <title>Comparative genomics of hydrocarbon-degrading Desulfosarcina strains.</title>
        <authorList>
            <person name="Watanabe M."/>
            <person name="Kojima H."/>
            <person name="Fukui M."/>
        </authorList>
    </citation>
    <scope>NUCLEOTIDE SEQUENCE [LARGE SCALE GENOMIC DNA]</scope>
    <source>
        <strain evidence="1 2">28bB2T</strain>
    </source>
</reference>
<evidence type="ECO:0000313" key="1">
    <source>
        <dbReference type="EMBL" id="BBO83196.1"/>
    </source>
</evidence>
<proteinExistence type="predicted"/>
<evidence type="ECO:0000313" key="2">
    <source>
        <dbReference type="Proteomes" id="UP000425960"/>
    </source>
</evidence>
<dbReference type="KEGG" id="dov:DSCO28_37620"/>
<gene>
    <name evidence="1" type="ORF">DSCO28_37620</name>
</gene>
<dbReference type="Proteomes" id="UP000425960">
    <property type="component" value="Chromosome"/>
</dbReference>
<protein>
    <submittedName>
        <fullName evidence="1">Uncharacterized protein</fullName>
    </submittedName>
</protein>
<dbReference type="AlphaFoldDB" id="A0A5K7ZSK5"/>
<organism evidence="1 2">
    <name type="scientific">Desulfosarcina ovata subsp. sediminis</name>
    <dbReference type="NCBI Taxonomy" id="885957"/>
    <lineage>
        <taxon>Bacteria</taxon>
        <taxon>Pseudomonadati</taxon>
        <taxon>Thermodesulfobacteriota</taxon>
        <taxon>Desulfobacteria</taxon>
        <taxon>Desulfobacterales</taxon>
        <taxon>Desulfosarcinaceae</taxon>
        <taxon>Desulfosarcina</taxon>
    </lineage>
</organism>
<sequence length="73" mass="8585">MRDMGNHDPNKNEKRKCAKSKADFIRRIGIGTDLAKFLTDFTESPEILFSLPVDRYRELEYQMDAILSSFEKR</sequence>
<accession>A0A5K7ZSK5</accession>